<protein>
    <submittedName>
        <fullName evidence="4">CHAP domain-containing protein</fullName>
    </submittedName>
</protein>
<evidence type="ECO:0000256" key="1">
    <source>
        <dbReference type="SAM" id="MobiDB-lite"/>
    </source>
</evidence>
<sequence length="489" mass="51451">MKKKQTLASLLLATIILSHASTLAVLADDVVTSSTEMSSEVAVSSTTEVTTVTEAPVEEATVVETAETVAETPAVADVASESAPVVTEATTESTTEVSTETTGTKTQAATTAVTSATTVAQAVTSSQVTAAETTSQIPAATTNPVTNTSLLGESLVNATPVTQLYYVEHWSGSDAYTHNLLSHRYGITAKQLDGYLDSLGINYDKTRINGKLLLEWEKKSGLDVRAIIAIAIAESSLGTAGVATMPGANMFGYGAFDSNPENAANYNDATAVIALTRETIVGHKNLTFKAQDIKAQKNAAGTLDTLNDGGVYYTDTSGSGERRAQIMEDIDQWIDAHGGTPVIPEELKTVNVALLTQVPANFDVPTPLNTASYTAATYPWGQCTWYVYNRAQELGYSFDAYMGNGGDWQYKAGYETSHEPKVGAALSFSPGQAGADGTYGHVAIVEAIAEDGTVLISESNAMGLGVVSYRTFSADQAAQFTYVTGKKLN</sequence>
<accession>A0ABV8CX43</accession>
<feature type="signal peptide" evidence="2">
    <location>
        <begin position="1"/>
        <end position="20"/>
    </location>
</feature>
<feature type="chain" id="PRO_5047185054" evidence="2">
    <location>
        <begin position="21"/>
        <end position="489"/>
    </location>
</feature>
<evidence type="ECO:0000313" key="5">
    <source>
        <dbReference type="Proteomes" id="UP001595807"/>
    </source>
</evidence>
<feature type="region of interest" description="Disordered" evidence="1">
    <location>
        <begin position="74"/>
        <end position="106"/>
    </location>
</feature>
<keyword evidence="5" id="KW-1185">Reference proteome</keyword>
<dbReference type="EMBL" id="JBHRZV010000049">
    <property type="protein sequence ID" value="MFC3928240.1"/>
    <property type="molecule type" value="Genomic_DNA"/>
</dbReference>
<comment type="caution">
    <text evidence="4">The sequence shown here is derived from an EMBL/GenBank/DDBJ whole genome shotgun (WGS) entry which is preliminary data.</text>
</comment>
<evidence type="ECO:0000256" key="2">
    <source>
        <dbReference type="SAM" id="SignalP"/>
    </source>
</evidence>
<dbReference type="SUPFAM" id="SSF54001">
    <property type="entry name" value="Cysteine proteinases"/>
    <property type="match status" value="1"/>
</dbReference>
<evidence type="ECO:0000313" key="4">
    <source>
        <dbReference type="EMBL" id="MFC3928240.1"/>
    </source>
</evidence>
<dbReference type="Proteomes" id="UP001595807">
    <property type="component" value="Unassembled WGS sequence"/>
</dbReference>
<feature type="domain" description="Peptidase C51" evidence="3">
    <location>
        <begin position="358"/>
        <end position="484"/>
    </location>
</feature>
<dbReference type="Gene3D" id="3.90.1720.10">
    <property type="entry name" value="endopeptidase domain like (from Nostoc punctiforme)"/>
    <property type="match status" value="1"/>
</dbReference>
<reference evidence="5" key="1">
    <citation type="journal article" date="2019" name="Int. J. Syst. Evol. Microbiol.">
        <title>The Global Catalogue of Microorganisms (GCM) 10K type strain sequencing project: providing services to taxonomists for standard genome sequencing and annotation.</title>
        <authorList>
            <consortium name="The Broad Institute Genomics Platform"/>
            <consortium name="The Broad Institute Genome Sequencing Center for Infectious Disease"/>
            <person name="Wu L."/>
            <person name="Ma J."/>
        </authorList>
    </citation>
    <scope>NUCLEOTIDE SEQUENCE [LARGE SCALE GENOMIC DNA]</scope>
    <source>
        <strain evidence="5">CCUG 67170</strain>
    </source>
</reference>
<dbReference type="InterPro" id="IPR007921">
    <property type="entry name" value="CHAP_dom"/>
</dbReference>
<dbReference type="PROSITE" id="PS50911">
    <property type="entry name" value="CHAP"/>
    <property type="match status" value="1"/>
</dbReference>
<name>A0ABV8CX43_9STRE</name>
<dbReference type="RefSeq" id="WP_380426612.1">
    <property type="nucleotide sequence ID" value="NZ_JBHRZV010000049.1"/>
</dbReference>
<organism evidence="4 5">
    <name type="scientific">Streptococcus caprae</name>
    <dbReference type="NCBI Taxonomy" id="1640501"/>
    <lineage>
        <taxon>Bacteria</taxon>
        <taxon>Bacillati</taxon>
        <taxon>Bacillota</taxon>
        <taxon>Bacilli</taxon>
        <taxon>Lactobacillales</taxon>
        <taxon>Streptococcaceae</taxon>
        <taxon>Streptococcus</taxon>
    </lineage>
</organism>
<dbReference type="InterPro" id="IPR038765">
    <property type="entry name" value="Papain-like_cys_pep_sf"/>
</dbReference>
<feature type="compositionally biased region" description="Low complexity" evidence="1">
    <location>
        <begin position="85"/>
        <end position="106"/>
    </location>
</feature>
<evidence type="ECO:0000259" key="3">
    <source>
        <dbReference type="PROSITE" id="PS50911"/>
    </source>
</evidence>
<gene>
    <name evidence="4" type="ORF">ACFORF_06610</name>
</gene>
<keyword evidence="2" id="KW-0732">Signal</keyword>
<dbReference type="Pfam" id="PF05257">
    <property type="entry name" value="CHAP"/>
    <property type="match status" value="1"/>
</dbReference>
<proteinExistence type="predicted"/>